<dbReference type="AlphaFoldDB" id="A0A6J4VD67"/>
<sequence length="52" mass="5449">MVGSLNDYLAGDRGDDALFAGNSLSTLTGRECDHDNRLSRGDGARGACRAYG</sequence>
<reference evidence="1" key="1">
    <citation type="submission" date="2020-02" db="EMBL/GenBank/DDBJ databases">
        <authorList>
            <person name="Meier V. D."/>
        </authorList>
    </citation>
    <scope>NUCLEOTIDE SEQUENCE</scope>
    <source>
        <strain evidence="1">AVDCRST_MAG81</strain>
    </source>
</reference>
<name>A0A6J4VD67_9CYAN</name>
<dbReference type="EMBL" id="CADCWO010000121">
    <property type="protein sequence ID" value="CAA9575575.1"/>
    <property type="molecule type" value="Genomic_DNA"/>
</dbReference>
<evidence type="ECO:0000313" key="1">
    <source>
        <dbReference type="EMBL" id="CAA9575575.1"/>
    </source>
</evidence>
<proteinExistence type="predicted"/>
<organism evidence="1">
    <name type="scientific">uncultured Synechococcales cyanobacterium</name>
    <dbReference type="NCBI Taxonomy" id="1936017"/>
    <lineage>
        <taxon>Bacteria</taxon>
        <taxon>Bacillati</taxon>
        <taxon>Cyanobacteriota</taxon>
        <taxon>Cyanophyceae</taxon>
        <taxon>Synechococcales</taxon>
        <taxon>environmental samples</taxon>
    </lineage>
</organism>
<protein>
    <submittedName>
        <fullName evidence="1">Uncharacterized protein</fullName>
    </submittedName>
</protein>
<gene>
    <name evidence="1" type="ORF">AVDCRST_MAG81-2271</name>
</gene>
<accession>A0A6J4VD67</accession>